<reference evidence="2" key="1">
    <citation type="submission" date="2021-05" db="EMBL/GenBank/DDBJ databases">
        <title>Whole genome sequence of Curtobacterium flaccumfaciens pv. flaccumfaciens strain CFBP 3417.</title>
        <authorList>
            <person name="Osdaghi E."/>
            <person name="Taghouti G."/>
            <person name="Portier P."/>
            <person name="Fazliarab A."/>
            <person name="Taghavi S.M."/>
            <person name="Briand M."/>
            <person name="Le-Saux M."/>
            <person name="Jacques M.-A."/>
        </authorList>
    </citation>
    <scope>NUCLEOTIDE SEQUENCE</scope>
    <source>
        <strain evidence="2">CFBP 3417</strain>
    </source>
</reference>
<feature type="signal peptide" evidence="1">
    <location>
        <begin position="1"/>
        <end position="20"/>
    </location>
</feature>
<feature type="chain" id="PRO_5040125251" evidence="1">
    <location>
        <begin position="21"/>
        <end position="183"/>
    </location>
</feature>
<dbReference type="EMBL" id="JAHEWX010000002">
    <property type="protein sequence ID" value="MBT1540762.1"/>
    <property type="molecule type" value="Genomic_DNA"/>
</dbReference>
<proteinExistence type="predicted"/>
<protein>
    <submittedName>
        <fullName evidence="2">Uncharacterized protein</fullName>
    </submittedName>
</protein>
<evidence type="ECO:0000256" key="1">
    <source>
        <dbReference type="SAM" id="SignalP"/>
    </source>
</evidence>
<name>A0A9Q2W1H8_9MICO</name>
<organism evidence="2 3">
    <name type="scientific">Curtobacterium flaccumfaciens pv. flaccumfaciens</name>
    <dbReference type="NCBI Taxonomy" id="138532"/>
    <lineage>
        <taxon>Bacteria</taxon>
        <taxon>Bacillati</taxon>
        <taxon>Actinomycetota</taxon>
        <taxon>Actinomycetes</taxon>
        <taxon>Micrococcales</taxon>
        <taxon>Microbacteriaceae</taxon>
        <taxon>Curtobacterium</taxon>
    </lineage>
</organism>
<gene>
    <name evidence="2" type="ORF">KK103_03235</name>
</gene>
<dbReference type="PROSITE" id="PS51257">
    <property type="entry name" value="PROKAR_LIPOPROTEIN"/>
    <property type="match status" value="1"/>
</dbReference>
<dbReference type="AlphaFoldDB" id="A0A9Q2W1H8"/>
<sequence length="183" mass="19889">MNLRSVAVAVAALLLLSGCAAPGAVTTRDAPPWPRPTDLTARAESAGLHNVWGERLAEHVHSHLTILDGDEPVTVPANIGHSDDREFAAEIHTHDTSGIVHVESPTKQTFTLGQFFDEWGVSLGPEHVGGLRGELTVWVDGHRRIGNPRSIELTDLRQIVLIVTTVGEVPRLPAPFDWPPQYD</sequence>
<accession>A0A9Q2W1H8</accession>
<comment type="caution">
    <text evidence="2">The sequence shown here is derived from an EMBL/GenBank/DDBJ whole genome shotgun (WGS) entry which is preliminary data.</text>
</comment>
<keyword evidence="1" id="KW-0732">Signal</keyword>
<dbReference type="Proteomes" id="UP000709437">
    <property type="component" value="Unassembled WGS sequence"/>
</dbReference>
<dbReference type="RefSeq" id="WP_056068331.1">
    <property type="nucleotide sequence ID" value="NZ_JAHEWX010000002.1"/>
</dbReference>
<evidence type="ECO:0000313" key="2">
    <source>
        <dbReference type="EMBL" id="MBT1540762.1"/>
    </source>
</evidence>
<evidence type="ECO:0000313" key="3">
    <source>
        <dbReference type="Proteomes" id="UP000709437"/>
    </source>
</evidence>